<gene>
    <name evidence="7" type="ORF">GCM10025875_15090</name>
</gene>
<dbReference type="PANTHER" id="PTHR43179:SF12">
    <property type="entry name" value="GALACTOFURANOSYLTRANSFERASE GLFT2"/>
    <property type="match status" value="1"/>
</dbReference>
<feature type="domain" description="Galactosyltransferase C-terminal" evidence="6">
    <location>
        <begin position="187"/>
        <end position="232"/>
    </location>
</feature>
<dbReference type="InterPro" id="IPR001173">
    <property type="entry name" value="Glyco_trans_2-like"/>
</dbReference>
<dbReference type="PANTHER" id="PTHR43179">
    <property type="entry name" value="RHAMNOSYLTRANSFERASE WBBL"/>
    <property type="match status" value="1"/>
</dbReference>
<dbReference type="Proteomes" id="UP001157161">
    <property type="component" value="Unassembled WGS sequence"/>
</dbReference>
<evidence type="ECO:0000259" key="6">
    <source>
        <dbReference type="Pfam" id="PF02709"/>
    </source>
</evidence>
<accession>A0AA37XE66</accession>
<protein>
    <recommendedName>
        <fullName evidence="9">Glycosyltransferase</fullName>
    </recommendedName>
</protein>
<keyword evidence="4" id="KW-0808">Transferase</keyword>
<dbReference type="Pfam" id="PF00535">
    <property type="entry name" value="Glycos_transf_2"/>
    <property type="match status" value="1"/>
</dbReference>
<evidence type="ECO:0000259" key="5">
    <source>
        <dbReference type="Pfam" id="PF00535"/>
    </source>
</evidence>
<evidence type="ECO:0008006" key="9">
    <source>
        <dbReference type="Google" id="ProtNLM"/>
    </source>
</evidence>
<dbReference type="EMBL" id="BSUM01000001">
    <property type="protein sequence ID" value="GMA31517.1"/>
    <property type="molecule type" value="Genomic_DNA"/>
</dbReference>
<evidence type="ECO:0000256" key="1">
    <source>
        <dbReference type="ARBA" id="ARBA00004776"/>
    </source>
</evidence>
<sequence length="429" mass="46808">MSAPPWGTTVPGNRWDLATESDAHAHALRRSVTVVVTHYDQPGELARTLSALARQTYPAHLVQVVVADDGSPVPPSVPDGVALVRQEDRGFRAAAARNLGASAATGDLLCFLDADTAPEPDYLARLLRLPALLPEAVTVGRRRHADLAASAAPVERAGPAHELPEPSWLTRAYADSRDLLDADDRSYRFVISAVLACSRWFFEQVGGFDESFDTYGGEDWEWAHRAWAAGGVLAHVRDAVAWHDGPEWAGREGASERRRRKNAETLRLAHRITVPGSRPRALLTGGVEELVVLERVASPSQALVCVDSVLLALPHARVVVPSHVHGPLRGDPRVLLDEPDGVPRVRIDVTDAVRVRDASGLREAVALLRDDVARVRLGEHVTLTAGRAVHRRRRWGSLVGWQDLAREAPWLEPVADEPELAAWLGGWDD</sequence>
<dbReference type="RefSeq" id="WP_284250323.1">
    <property type="nucleotide sequence ID" value="NZ_BSUM01000001.1"/>
</dbReference>
<evidence type="ECO:0000256" key="2">
    <source>
        <dbReference type="ARBA" id="ARBA00006739"/>
    </source>
</evidence>
<comment type="caution">
    <text evidence="7">The sequence shown here is derived from an EMBL/GenBank/DDBJ whole genome shotgun (WGS) entry which is preliminary data.</text>
</comment>
<dbReference type="SUPFAM" id="SSF53448">
    <property type="entry name" value="Nucleotide-diphospho-sugar transferases"/>
    <property type="match status" value="1"/>
</dbReference>
<comment type="similarity">
    <text evidence="2">Belongs to the glycosyltransferase 2 family.</text>
</comment>
<dbReference type="Pfam" id="PF02709">
    <property type="entry name" value="Glyco_transf_7C"/>
    <property type="match status" value="1"/>
</dbReference>
<keyword evidence="8" id="KW-1185">Reference proteome</keyword>
<dbReference type="Gene3D" id="3.90.550.10">
    <property type="entry name" value="Spore Coat Polysaccharide Biosynthesis Protein SpsA, Chain A"/>
    <property type="match status" value="1"/>
</dbReference>
<comment type="pathway">
    <text evidence="1">Cell wall biogenesis; cell wall polysaccharide biosynthesis.</text>
</comment>
<keyword evidence="3" id="KW-0328">Glycosyltransferase</keyword>
<feature type="domain" description="Glycosyltransferase 2-like" evidence="5">
    <location>
        <begin position="33"/>
        <end position="145"/>
    </location>
</feature>
<dbReference type="AlphaFoldDB" id="A0AA37XE66"/>
<evidence type="ECO:0000313" key="7">
    <source>
        <dbReference type="EMBL" id="GMA31517.1"/>
    </source>
</evidence>
<evidence type="ECO:0000256" key="3">
    <source>
        <dbReference type="ARBA" id="ARBA00022676"/>
    </source>
</evidence>
<dbReference type="InterPro" id="IPR027791">
    <property type="entry name" value="Galactosyl_T_C"/>
</dbReference>
<proteinExistence type="inferred from homology"/>
<dbReference type="GO" id="GO:0016757">
    <property type="term" value="F:glycosyltransferase activity"/>
    <property type="evidence" value="ECO:0007669"/>
    <property type="project" value="UniProtKB-KW"/>
</dbReference>
<organism evidence="7 8">
    <name type="scientific">Litorihabitans aurantiacus</name>
    <dbReference type="NCBI Taxonomy" id="1930061"/>
    <lineage>
        <taxon>Bacteria</taxon>
        <taxon>Bacillati</taxon>
        <taxon>Actinomycetota</taxon>
        <taxon>Actinomycetes</taxon>
        <taxon>Micrococcales</taxon>
        <taxon>Beutenbergiaceae</taxon>
        <taxon>Litorihabitans</taxon>
    </lineage>
</organism>
<dbReference type="InterPro" id="IPR029044">
    <property type="entry name" value="Nucleotide-diphossugar_trans"/>
</dbReference>
<reference evidence="7" key="1">
    <citation type="journal article" date="2014" name="Int. J. Syst. Evol. Microbiol.">
        <title>Complete genome sequence of Corynebacterium casei LMG S-19264T (=DSM 44701T), isolated from a smear-ripened cheese.</title>
        <authorList>
            <consortium name="US DOE Joint Genome Institute (JGI-PGF)"/>
            <person name="Walter F."/>
            <person name="Albersmeier A."/>
            <person name="Kalinowski J."/>
            <person name="Ruckert C."/>
        </authorList>
    </citation>
    <scope>NUCLEOTIDE SEQUENCE</scope>
    <source>
        <strain evidence="7">NBRC 112290</strain>
    </source>
</reference>
<evidence type="ECO:0000256" key="4">
    <source>
        <dbReference type="ARBA" id="ARBA00022679"/>
    </source>
</evidence>
<evidence type="ECO:0000313" key="8">
    <source>
        <dbReference type="Proteomes" id="UP001157161"/>
    </source>
</evidence>
<name>A0AA37XE66_9MICO</name>
<reference evidence="7" key="2">
    <citation type="submission" date="2023-02" db="EMBL/GenBank/DDBJ databases">
        <authorList>
            <person name="Sun Q."/>
            <person name="Mori K."/>
        </authorList>
    </citation>
    <scope>NUCLEOTIDE SEQUENCE</scope>
    <source>
        <strain evidence="7">NBRC 112290</strain>
    </source>
</reference>